<feature type="compositionally biased region" description="Polar residues" evidence="1">
    <location>
        <begin position="85"/>
        <end position="95"/>
    </location>
</feature>
<evidence type="ECO:0000313" key="2">
    <source>
        <dbReference type="EMBL" id="MBF8378136.1"/>
    </source>
</evidence>
<proteinExistence type="predicted"/>
<dbReference type="Pfam" id="PF07293">
    <property type="entry name" value="DUF1450"/>
    <property type="match status" value="1"/>
</dbReference>
<evidence type="ECO:0000256" key="1">
    <source>
        <dbReference type="SAM" id="MobiDB-lite"/>
    </source>
</evidence>
<dbReference type="EMBL" id="JADPKZ010000041">
    <property type="protein sequence ID" value="MBF8378136.1"/>
    <property type="molecule type" value="Genomic_DNA"/>
</dbReference>
<keyword evidence="3" id="KW-1185">Reference proteome</keyword>
<comment type="caution">
    <text evidence="2">The sequence shown here is derived from an EMBL/GenBank/DDBJ whole genome shotgun (WGS) entry which is preliminary data.</text>
</comment>
<dbReference type="RefSeq" id="WP_195867761.1">
    <property type="nucleotide sequence ID" value="NZ_JADPKZ010000041.1"/>
</dbReference>
<accession>A0ABS0F4I1</accession>
<dbReference type="Proteomes" id="UP000642910">
    <property type="component" value="Unassembled WGS sequence"/>
</dbReference>
<evidence type="ECO:0000313" key="3">
    <source>
        <dbReference type="Proteomes" id="UP000642910"/>
    </source>
</evidence>
<name>A0ABS0F4I1_9BACL</name>
<feature type="region of interest" description="Disordered" evidence="1">
    <location>
        <begin position="79"/>
        <end position="102"/>
    </location>
</feature>
<dbReference type="InterPro" id="IPR009910">
    <property type="entry name" value="DUF1450"/>
</dbReference>
<organism evidence="2 3">
    <name type="scientific">Alicyclobacillus mali</name>
    <name type="common">ex Roth et al. 2021</name>
    <dbReference type="NCBI Taxonomy" id="1123961"/>
    <lineage>
        <taxon>Bacteria</taxon>
        <taxon>Bacillati</taxon>
        <taxon>Bacillota</taxon>
        <taxon>Bacilli</taxon>
        <taxon>Bacillales</taxon>
        <taxon>Alicyclobacillaceae</taxon>
        <taxon>Alicyclobacillus</taxon>
    </lineage>
</organism>
<reference evidence="2 3" key="1">
    <citation type="submission" date="2020-11" db="EMBL/GenBank/DDBJ databases">
        <title>Genomic insight of Alicyclobacillus mali FL 18 reveals a new arsenic-resistant strain, with potential in environmental biotechnology.</title>
        <authorList>
            <person name="Fiorentino G."/>
            <person name="Gallo G."/>
            <person name="Aulitto M."/>
        </authorList>
    </citation>
    <scope>NUCLEOTIDE SEQUENCE [LARGE SCALE GENOMIC DNA]</scope>
    <source>
        <strain evidence="2 3">FL 18</strain>
    </source>
</reference>
<protein>
    <submittedName>
        <fullName evidence="2">DUF1450 domain-containing protein</fullName>
    </submittedName>
</protein>
<gene>
    <name evidence="2" type="ORF">IW967_09725</name>
</gene>
<sequence length="102" mass="10990">MHLKLEWCVKNAPTGVREAIKRVRAERPEVEVRRYACVERCDLCARQPFALVEGTVVTADTAACLAQRLLGAIAAAHDHSGPSRLGSNEAPSSAANPPRKGD</sequence>